<keyword evidence="3" id="KW-1185">Reference proteome</keyword>
<dbReference type="Proteomes" id="UP000535020">
    <property type="component" value="Unassembled WGS sequence"/>
</dbReference>
<evidence type="ECO:0008006" key="4">
    <source>
        <dbReference type="Google" id="ProtNLM"/>
    </source>
</evidence>
<reference evidence="2 3" key="1">
    <citation type="submission" date="2020-07" db="EMBL/GenBank/DDBJ databases">
        <authorList>
            <person name="Sun Q."/>
        </authorList>
    </citation>
    <scope>NUCLEOTIDE SEQUENCE [LARGE SCALE GENOMIC DNA]</scope>
    <source>
        <strain evidence="2 3">MAH-1</strain>
    </source>
</reference>
<comment type="caution">
    <text evidence="2">The sequence shown here is derived from an EMBL/GenBank/DDBJ whole genome shotgun (WGS) entry which is preliminary data.</text>
</comment>
<evidence type="ECO:0000313" key="2">
    <source>
        <dbReference type="EMBL" id="NYA71847.1"/>
    </source>
</evidence>
<dbReference type="RefSeq" id="WP_176006656.1">
    <property type="nucleotide sequence ID" value="NZ_JABWMI010000014.1"/>
</dbReference>
<feature type="chain" id="PRO_5031352564" description="Lipoprotein" evidence="1">
    <location>
        <begin position="21"/>
        <end position="165"/>
    </location>
</feature>
<dbReference type="AlphaFoldDB" id="A0A7Y8Y3J4"/>
<organism evidence="2 3">
    <name type="scientific">Flavobacterium agri</name>
    <dbReference type="NCBI Taxonomy" id="2743471"/>
    <lineage>
        <taxon>Bacteria</taxon>
        <taxon>Pseudomonadati</taxon>
        <taxon>Bacteroidota</taxon>
        <taxon>Flavobacteriia</taxon>
        <taxon>Flavobacteriales</taxon>
        <taxon>Flavobacteriaceae</taxon>
        <taxon>Flavobacterium</taxon>
    </lineage>
</organism>
<evidence type="ECO:0000313" key="3">
    <source>
        <dbReference type="Proteomes" id="UP000535020"/>
    </source>
</evidence>
<protein>
    <recommendedName>
        <fullName evidence="4">Lipoprotein</fullName>
    </recommendedName>
</protein>
<proteinExistence type="predicted"/>
<dbReference type="Pfam" id="PF19765">
    <property type="entry name" value="DUF6252"/>
    <property type="match status" value="1"/>
</dbReference>
<keyword evidence="1" id="KW-0732">Signal</keyword>
<feature type="signal peptide" evidence="1">
    <location>
        <begin position="1"/>
        <end position="20"/>
    </location>
</feature>
<name>A0A7Y8Y3J4_9FLAO</name>
<dbReference type="EMBL" id="JACBJI010000005">
    <property type="protein sequence ID" value="NYA71847.1"/>
    <property type="molecule type" value="Genomic_DNA"/>
</dbReference>
<gene>
    <name evidence="2" type="ORF">HZF10_13020</name>
</gene>
<sequence length="165" mass="17197">MKKFKSIGKMAFLTLALCFAAACSSDDAGGSGGGSGSYLSSKVDGSNFKAEIMGQSTVVAVKNGNFYQVSGSNGDLKNIAIGLFNVTGEGTYEVGPDTDNVLSYLENNISYDTSNCSGATGTVTITNLTEEKIEGTFSFTGKDDENCSSSKTVTTGKFRGVFMQN</sequence>
<accession>A0A7Y8Y3J4</accession>
<evidence type="ECO:0000256" key="1">
    <source>
        <dbReference type="SAM" id="SignalP"/>
    </source>
</evidence>
<dbReference type="PROSITE" id="PS51257">
    <property type="entry name" value="PROKAR_LIPOPROTEIN"/>
    <property type="match status" value="1"/>
</dbReference>
<dbReference type="InterPro" id="IPR046219">
    <property type="entry name" value="DUF6252"/>
</dbReference>